<dbReference type="RefSeq" id="WP_021609929.1">
    <property type="nucleotide sequence ID" value="NZ_KE952034.1"/>
</dbReference>
<dbReference type="PATRIC" id="fig|1321818.3.peg.2546"/>
<reference evidence="4 5" key="1">
    <citation type="submission" date="2013-08" db="EMBL/GenBank/DDBJ databases">
        <authorList>
            <person name="Weinstock G."/>
            <person name="Sodergren E."/>
            <person name="Wylie T."/>
            <person name="Fulton L."/>
            <person name="Fulton R."/>
            <person name="Fronick C."/>
            <person name="O'Laughlin M."/>
            <person name="Godfrey J."/>
            <person name="Miner T."/>
            <person name="Herter B."/>
            <person name="Appelbaum E."/>
            <person name="Cordes M."/>
            <person name="Lek S."/>
            <person name="Wollam A."/>
            <person name="Pepin K.H."/>
            <person name="Palsikar V.B."/>
            <person name="Mitreva M."/>
            <person name="Wilson R.K."/>
        </authorList>
    </citation>
    <scope>NUCLEOTIDE SEQUENCE [LARGE SCALE GENOMIC DNA]</scope>
    <source>
        <strain evidence="4 5">F0542</strain>
    </source>
</reference>
<dbReference type="HOGENOM" id="CLU_622057_0_0_11"/>
<dbReference type="SUPFAM" id="SSF48498">
    <property type="entry name" value="Tetracyclin repressor-like, C-terminal domain"/>
    <property type="match status" value="1"/>
</dbReference>
<comment type="caution">
    <text evidence="4">The sequence shown here is derived from an EMBL/GenBank/DDBJ whole genome shotgun (WGS) entry which is preliminary data.</text>
</comment>
<dbReference type="InterPro" id="IPR003680">
    <property type="entry name" value="Flavodoxin_fold"/>
</dbReference>
<dbReference type="SUPFAM" id="SSF46689">
    <property type="entry name" value="Homeodomain-like"/>
    <property type="match status" value="1"/>
</dbReference>
<feature type="region of interest" description="Disordered" evidence="2">
    <location>
        <begin position="236"/>
        <end position="256"/>
    </location>
</feature>
<evidence type="ECO:0000256" key="1">
    <source>
        <dbReference type="ARBA" id="ARBA00023002"/>
    </source>
</evidence>
<dbReference type="Pfam" id="PF02525">
    <property type="entry name" value="Flavodoxin_2"/>
    <property type="match status" value="1"/>
</dbReference>
<dbReference type="InterPro" id="IPR046980">
    <property type="entry name" value="KefG/KefF"/>
</dbReference>
<dbReference type="PANTHER" id="PTHR47307">
    <property type="entry name" value="GLUTATHIONE-REGULATED POTASSIUM-EFFLUX SYSTEM ANCILLARY PROTEIN KEFG"/>
    <property type="match status" value="1"/>
</dbReference>
<evidence type="ECO:0000259" key="3">
    <source>
        <dbReference type="Pfam" id="PF02525"/>
    </source>
</evidence>
<dbReference type="EMBL" id="AWSE01000251">
    <property type="protein sequence ID" value="ERH21631.1"/>
    <property type="molecule type" value="Genomic_DNA"/>
</dbReference>
<accession>U1QHB4</accession>
<dbReference type="AlphaFoldDB" id="U1QHB4"/>
<keyword evidence="1" id="KW-0560">Oxidoreductase</keyword>
<name>U1QHB4_9ACTO</name>
<dbReference type="InterPro" id="IPR036271">
    <property type="entry name" value="Tet_transcr_reg_TetR-rel_C_sf"/>
</dbReference>
<dbReference type="GO" id="GO:0010181">
    <property type="term" value="F:FMN binding"/>
    <property type="evidence" value="ECO:0007669"/>
    <property type="project" value="TreeGrafter"/>
</dbReference>
<feature type="domain" description="Flavodoxin-like fold" evidence="3">
    <location>
        <begin position="260"/>
        <end position="427"/>
    </location>
</feature>
<gene>
    <name evidence="4" type="ORF">HMPREF1979_03086</name>
</gene>
<dbReference type="InterPro" id="IPR029039">
    <property type="entry name" value="Flavoprotein-like_sf"/>
</dbReference>
<protein>
    <submittedName>
        <fullName evidence="4">Flavodoxin-like protein</fullName>
    </submittedName>
</protein>
<proteinExistence type="predicted"/>
<sequence length="441" mass="47756">MQHNAAFTRDDVVTAALEIGVDRFTMGKVARRLGVSTADLGRTVSSRDDLLVACLERVSADVTLPSAGLRWPDYLRQLSDSLWDVLDANPGLDHTLIDLAWAYVPFMSVAKRAHQALVSGGLRSEDAYLALNYTLSTVLTSHQQAAAMAETIESEHQPGRRERGIDIATRMWDERFGDSGAALGMRRSHQLHGGDDADRVPFRPKESWLDRGAMAPKLEVIIGGFSSLSNVLSSGAGGDGASRGPSPASQSNDTRESSVNTLVLVFHPNISESRVNKALGATAESLGGNITVRYMYDIYPDFNIDVATEQAALLGADRIVLQYPMYWLSCPPLLKKWLDDVLTFGWAYGSTGTALHGKELLLAVSVGGAGSAYGREGAHIYTIHEFLRPMQGTSRVIGTKYAVPFLSVGALEITDEAIARRAQDYAAVLQTAELPMLDIFG</sequence>
<evidence type="ECO:0000313" key="4">
    <source>
        <dbReference type="EMBL" id="ERH21631.1"/>
    </source>
</evidence>
<evidence type="ECO:0000313" key="5">
    <source>
        <dbReference type="Proteomes" id="UP000016536"/>
    </source>
</evidence>
<keyword evidence="5" id="KW-1185">Reference proteome</keyword>
<evidence type="ECO:0000256" key="2">
    <source>
        <dbReference type="SAM" id="MobiDB-lite"/>
    </source>
</evidence>
<dbReference type="Gene3D" id="1.10.357.10">
    <property type="entry name" value="Tetracycline Repressor, domain 2"/>
    <property type="match status" value="1"/>
</dbReference>
<dbReference type="Proteomes" id="UP000016536">
    <property type="component" value="Unassembled WGS sequence"/>
</dbReference>
<dbReference type="Gene3D" id="3.40.50.360">
    <property type="match status" value="1"/>
</dbReference>
<dbReference type="InterPro" id="IPR009057">
    <property type="entry name" value="Homeodomain-like_sf"/>
</dbReference>
<dbReference type="GO" id="GO:0009055">
    <property type="term" value="F:electron transfer activity"/>
    <property type="evidence" value="ECO:0007669"/>
    <property type="project" value="TreeGrafter"/>
</dbReference>
<dbReference type="SUPFAM" id="SSF52218">
    <property type="entry name" value="Flavoproteins"/>
    <property type="match status" value="1"/>
</dbReference>
<dbReference type="GO" id="GO:0003955">
    <property type="term" value="F:NAD(P)H dehydrogenase (quinone) activity"/>
    <property type="evidence" value="ECO:0007669"/>
    <property type="project" value="TreeGrafter"/>
</dbReference>
<organism evidence="4 5">
    <name type="scientific">Actinomyces johnsonii F0542</name>
    <dbReference type="NCBI Taxonomy" id="1321818"/>
    <lineage>
        <taxon>Bacteria</taxon>
        <taxon>Bacillati</taxon>
        <taxon>Actinomycetota</taxon>
        <taxon>Actinomycetes</taxon>
        <taxon>Actinomycetales</taxon>
        <taxon>Actinomycetaceae</taxon>
        <taxon>Actinomyces</taxon>
    </lineage>
</organism>
<dbReference type="PANTHER" id="PTHR47307:SF1">
    <property type="entry name" value="GLUTATHIONE-REGULATED POTASSIUM-EFFLUX SYSTEM ANCILLARY PROTEIN KEFG"/>
    <property type="match status" value="1"/>
</dbReference>